<dbReference type="PANTHER" id="PTHR40705">
    <property type="entry name" value="TRNA(ILE2) 2-AGMATINYLCYTIDINE SYNTHETASE TIAS"/>
    <property type="match status" value="1"/>
</dbReference>
<organism evidence="1 2">
    <name type="scientific">Nitrogeniibacter mangrovi</name>
    <dbReference type="NCBI Taxonomy" id="2016596"/>
    <lineage>
        <taxon>Bacteria</taxon>
        <taxon>Pseudomonadati</taxon>
        <taxon>Pseudomonadota</taxon>
        <taxon>Betaproteobacteria</taxon>
        <taxon>Rhodocyclales</taxon>
        <taxon>Zoogloeaceae</taxon>
        <taxon>Nitrogeniibacter</taxon>
    </lineage>
</organism>
<gene>
    <name evidence="1" type="ORF">G3580_04965</name>
</gene>
<dbReference type="Proteomes" id="UP000501991">
    <property type="component" value="Chromosome"/>
</dbReference>
<dbReference type="KEGG" id="azq:G3580_04965"/>
<dbReference type="Gene3D" id="3.30.70.2200">
    <property type="match status" value="1"/>
</dbReference>
<evidence type="ECO:0000313" key="2">
    <source>
        <dbReference type="Proteomes" id="UP000501991"/>
    </source>
</evidence>
<dbReference type="RefSeq" id="WP_173764211.1">
    <property type="nucleotide sequence ID" value="NZ_CP048836.1"/>
</dbReference>
<dbReference type="EMBL" id="CP048836">
    <property type="protein sequence ID" value="QID17045.1"/>
    <property type="molecule type" value="Genomic_DNA"/>
</dbReference>
<proteinExistence type="predicted"/>
<reference evidence="1 2" key="1">
    <citation type="submission" date="2020-02" db="EMBL/GenBank/DDBJ databases">
        <title>Nitrogenibacter mangrovi gen. nov., sp. nov. isolated from mangrove sediment, a denitrifying betaproteobacterium.</title>
        <authorList>
            <person name="Liao H."/>
            <person name="Tian Y."/>
        </authorList>
    </citation>
    <scope>NUCLEOTIDE SEQUENCE [LARGE SCALE GENOMIC DNA]</scope>
    <source>
        <strain evidence="1 2">M9-3-2</strain>
    </source>
</reference>
<dbReference type="AlphaFoldDB" id="A0A6C1B2D2"/>
<accession>A0A6C1B2D2</accession>
<evidence type="ECO:0000313" key="1">
    <source>
        <dbReference type="EMBL" id="QID17045.1"/>
    </source>
</evidence>
<sequence length="246" mass="25597">MRVLISIDDTDNEDSPGTGELAASIADRIAAHGWGSARFVSRHQLYVHPDIPYTSHNSAMCFEADLTDERLGDATAMAATYLRDTAAPGSDPGLCVVDLDALEDPATLIDFGLSAKRQVLTMPAAYGLARQLGVHLSEHGGTGQGVIGALAGAGLRLSGDDGRMRGSLGLPEAATTMGVAALLAMPEVDCVRTVDGADVPADEAIALGRKVKTVLLGGRSVLLVTASEPGAPTRWRSCSNQELKAY</sequence>
<dbReference type="PANTHER" id="PTHR40705:SF2">
    <property type="entry name" value="DUF1743 DOMAIN-CONTAINING PROTEIN"/>
    <property type="match status" value="1"/>
</dbReference>
<keyword evidence="2" id="KW-1185">Reference proteome</keyword>
<protein>
    <submittedName>
        <fullName evidence="1">Uncharacterized protein</fullName>
    </submittedName>
</protein>
<name>A0A6C1B2D2_9RHOO</name>